<evidence type="ECO:0000313" key="14">
    <source>
        <dbReference type="Proteomes" id="UP000261620"/>
    </source>
</evidence>
<proteinExistence type="inferred from homology"/>
<evidence type="ECO:0000256" key="5">
    <source>
        <dbReference type="ARBA" id="ARBA00022591"/>
    </source>
</evidence>
<dbReference type="OMA" id="CEVNIAC"/>
<evidence type="ECO:0000256" key="11">
    <source>
        <dbReference type="ARBA" id="ARBA00045222"/>
    </source>
</evidence>
<dbReference type="GO" id="GO:0060348">
    <property type="term" value="P:bone development"/>
    <property type="evidence" value="ECO:0007669"/>
    <property type="project" value="InterPro"/>
</dbReference>
<dbReference type="InterPro" id="IPR000294">
    <property type="entry name" value="GLA_domain"/>
</dbReference>
<dbReference type="STRING" id="94237.ENSMMOP00000011144"/>
<dbReference type="GO" id="GO:0008147">
    <property type="term" value="F:structural constituent of bone"/>
    <property type="evidence" value="ECO:0007669"/>
    <property type="project" value="TreeGrafter"/>
</dbReference>
<dbReference type="GO" id="GO:0001649">
    <property type="term" value="P:osteoblast differentiation"/>
    <property type="evidence" value="ECO:0007669"/>
    <property type="project" value="TreeGrafter"/>
</dbReference>
<evidence type="ECO:0000256" key="1">
    <source>
        <dbReference type="ARBA" id="ARBA00004613"/>
    </source>
</evidence>
<dbReference type="Proteomes" id="UP000261620">
    <property type="component" value="Unplaced"/>
</dbReference>
<dbReference type="SUPFAM" id="SSF57630">
    <property type="entry name" value="GLA-domain"/>
    <property type="match status" value="1"/>
</dbReference>
<keyword evidence="4" id="KW-0964">Secreted</keyword>
<dbReference type="Pfam" id="PF25890">
    <property type="entry name" value="BGLAP_C"/>
    <property type="match status" value="1"/>
</dbReference>
<evidence type="ECO:0000256" key="2">
    <source>
        <dbReference type="ARBA" id="ARBA00008850"/>
    </source>
</evidence>
<dbReference type="InterPro" id="IPR039176">
    <property type="entry name" value="Osteocalcin"/>
</dbReference>
<keyword evidence="6" id="KW-0479">Metal-binding</keyword>
<evidence type="ECO:0000256" key="8">
    <source>
        <dbReference type="ARBA" id="ARBA00023157"/>
    </source>
</evidence>
<comment type="similarity">
    <text evidence="2">Belongs to the osteocalcin/matrix Gla protein family.</text>
</comment>
<evidence type="ECO:0000256" key="6">
    <source>
        <dbReference type="ARBA" id="ARBA00022723"/>
    </source>
</evidence>
<dbReference type="InterPro" id="IPR035972">
    <property type="entry name" value="GLA-like_dom_SF"/>
</dbReference>
<dbReference type="GO" id="GO:0032571">
    <property type="term" value="P:response to vitamin K"/>
    <property type="evidence" value="ECO:0007669"/>
    <property type="project" value="InterPro"/>
</dbReference>
<evidence type="ECO:0000256" key="7">
    <source>
        <dbReference type="ARBA" id="ARBA00022837"/>
    </source>
</evidence>
<evidence type="ECO:0000313" key="13">
    <source>
        <dbReference type="Ensembl" id="ENSMMOP00000011144.1"/>
    </source>
</evidence>
<evidence type="ECO:0000256" key="10">
    <source>
        <dbReference type="ARBA" id="ARBA00033350"/>
    </source>
</evidence>
<reference evidence="13" key="1">
    <citation type="submission" date="2025-08" db="UniProtKB">
        <authorList>
            <consortium name="Ensembl"/>
        </authorList>
    </citation>
    <scope>IDENTIFICATION</scope>
</reference>
<keyword evidence="8" id="KW-1015">Disulfide bond</keyword>
<dbReference type="PANTHER" id="PTHR14235:SF0">
    <property type="entry name" value="OSTEOCALCIN"/>
    <property type="match status" value="1"/>
</dbReference>
<reference evidence="13" key="2">
    <citation type="submission" date="2025-09" db="UniProtKB">
        <authorList>
            <consortium name="Ensembl"/>
        </authorList>
    </citation>
    <scope>IDENTIFICATION</scope>
</reference>
<dbReference type="PROSITE" id="PS50998">
    <property type="entry name" value="GLA_2"/>
    <property type="match status" value="1"/>
</dbReference>
<feature type="domain" description="Gla" evidence="12">
    <location>
        <begin position="54"/>
        <end position="86"/>
    </location>
</feature>
<organism evidence="13 14">
    <name type="scientific">Mola mola</name>
    <name type="common">Ocean sunfish</name>
    <name type="synonym">Tetraodon mola</name>
    <dbReference type="NCBI Taxonomy" id="94237"/>
    <lineage>
        <taxon>Eukaryota</taxon>
        <taxon>Metazoa</taxon>
        <taxon>Chordata</taxon>
        <taxon>Craniata</taxon>
        <taxon>Vertebrata</taxon>
        <taxon>Euteleostomi</taxon>
        <taxon>Actinopterygii</taxon>
        <taxon>Neopterygii</taxon>
        <taxon>Teleostei</taxon>
        <taxon>Neoteleostei</taxon>
        <taxon>Acanthomorphata</taxon>
        <taxon>Eupercaria</taxon>
        <taxon>Tetraodontiformes</taxon>
        <taxon>Molidae</taxon>
        <taxon>Mola</taxon>
    </lineage>
</organism>
<dbReference type="PANTHER" id="PTHR14235">
    <property type="entry name" value="OSTEOCALCIN"/>
    <property type="match status" value="1"/>
</dbReference>
<keyword evidence="7" id="KW-0106">Calcium</keyword>
<dbReference type="InterPro" id="IPR058704">
    <property type="entry name" value="BGLAP-like_C"/>
</dbReference>
<comment type="function">
    <text evidence="11">The carboxylated form is one of the main organic components of the bone matrix, which constitutes 1-2% of the total bone protein. The carboxylated form binds strongly to apatite and calcium.</text>
</comment>
<dbReference type="GO" id="GO:0031214">
    <property type="term" value="P:biomineral tissue development"/>
    <property type="evidence" value="ECO:0007669"/>
    <property type="project" value="UniProtKB-KW"/>
</dbReference>
<keyword evidence="3" id="KW-0301">Gamma-carboxyglutamic acid</keyword>
<keyword evidence="5" id="KW-0091">Biomineralization</keyword>
<protein>
    <recommendedName>
        <fullName evidence="9">Bone Gla protein</fullName>
    </recommendedName>
    <alternativeName>
        <fullName evidence="10">Gamma-carboxyglutamic acid-containing protein</fullName>
    </alternativeName>
</protein>
<name>A0A3Q3WQ41_MOLML</name>
<dbReference type="Ensembl" id="ENSMMOT00000011338.1">
    <property type="protein sequence ID" value="ENSMMOP00000011144.1"/>
    <property type="gene ID" value="ENSMMOG00000008597.1"/>
</dbReference>
<evidence type="ECO:0000256" key="9">
    <source>
        <dbReference type="ARBA" id="ARBA00030150"/>
    </source>
</evidence>
<evidence type="ECO:0000259" key="12">
    <source>
        <dbReference type="PROSITE" id="PS50998"/>
    </source>
</evidence>
<dbReference type="AlphaFoldDB" id="A0A3Q3WQ41"/>
<dbReference type="GO" id="GO:1900076">
    <property type="term" value="P:regulation of cellular response to insulin stimulus"/>
    <property type="evidence" value="ECO:0007669"/>
    <property type="project" value="InterPro"/>
</dbReference>
<dbReference type="GO" id="GO:0046848">
    <property type="term" value="F:hydroxyapatite binding"/>
    <property type="evidence" value="ECO:0007669"/>
    <property type="project" value="TreeGrafter"/>
</dbReference>
<dbReference type="GO" id="GO:0005576">
    <property type="term" value="C:extracellular region"/>
    <property type="evidence" value="ECO:0007669"/>
    <property type="project" value="UniProtKB-SubCell"/>
</dbReference>
<accession>A0A3Q3WQ41</accession>
<dbReference type="GO" id="GO:0005509">
    <property type="term" value="F:calcium ion binding"/>
    <property type="evidence" value="ECO:0007669"/>
    <property type="project" value="InterPro"/>
</dbReference>
<keyword evidence="14" id="KW-1185">Reference proteome</keyword>
<comment type="subcellular location">
    <subcellularLocation>
        <location evidence="1">Secreted</location>
    </subcellularLocation>
</comment>
<sequence length="90" mass="10230">FCECNLMYLHSKIFIIKCVKSVFNVHVMQVYLWRGLASTVVRQKTASGQLSLSQFEGLRVVCEANLACEEMMDMQGIIAAYTAYYGTITY</sequence>
<evidence type="ECO:0000256" key="3">
    <source>
        <dbReference type="ARBA" id="ARBA00022479"/>
    </source>
</evidence>
<evidence type="ECO:0000256" key="4">
    <source>
        <dbReference type="ARBA" id="ARBA00022525"/>
    </source>
</evidence>